<dbReference type="OrthoDB" id="1493032at2"/>
<evidence type="ECO:0000313" key="5">
    <source>
        <dbReference type="Proteomes" id="UP000183071"/>
    </source>
</evidence>
<organism evidence="2 4">
    <name type="scientific">Polaribacter dokdonensis DSW-5</name>
    <dbReference type="NCBI Taxonomy" id="1300348"/>
    <lineage>
        <taxon>Bacteria</taxon>
        <taxon>Pseudomonadati</taxon>
        <taxon>Bacteroidota</taxon>
        <taxon>Flavobacteriia</taxon>
        <taxon>Flavobacteriales</taxon>
        <taxon>Flavobacteriaceae</taxon>
    </lineage>
</organism>
<dbReference type="EMBL" id="FNUE01000002">
    <property type="protein sequence ID" value="SEE47470.1"/>
    <property type="molecule type" value="Genomic_DNA"/>
</dbReference>
<dbReference type="Pfam" id="PF25589">
    <property type="entry name" value="DUF7935"/>
    <property type="match status" value="1"/>
</dbReference>
<dbReference type="AlphaFoldDB" id="A0A0N0UNU9"/>
<dbReference type="EMBL" id="LGBR01000001">
    <property type="protein sequence ID" value="KOY52537.1"/>
    <property type="molecule type" value="Genomic_DNA"/>
</dbReference>
<dbReference type="InterPro" id="IPR057695">
    <property type="entry name" value="DUF7935"/>
</dbReference>
<keyword evidence="5" id="KW-1185">Reference proteome</keyword>
<reference evidence="3 5" key="2">
    <citation type="submission" date="2016-10" db="EMBL/GenBank/DDBJ databases">
        <authorList>
            <person name="Varghese N."/>
            <person name="Submissions S."/>
        </authorList>
    </citation>
    <scope>NUCLEOTIDE SEQUENCE [LARGE SCALE GENOMIC DNA]</scope>
    <source>
        <strain evidence="3 5">DSW-5</strain>
    </source>
</reference>
<keyword evidence="1" id="KW-0472">Membrane</keyword>
<dbReference type="Proteomes" id="UP000183071">
    <property type="component" value="Unassembled WGS sequence"/>
</dbReference>
<accession>A0A0N0UNU9</accession>
<evidence type="ECO:0000256" key="1">
    <source>
        <dbReference type="SAM" id="Phobius"/>
    </source>
</evidence>
<evidence type="ECO:0000313" key="3">
    <source>
        <dbReference type="EMBL" id="SEE47470.1"/>
    </source>
</evidence>
<keyword evidence="1" id="KW-0812">Transmembrane</keyword>
<comment type="caution">
    <text evidence="2">The sequence shown here is derived from an EMBL/GenBank/DDBJ whole genome shotgun (WGS) entry which is preliminary data.</text>
</comment>
<feature type="transmembrane region" description="Helical" evidence="1">
    <location>
        <begin position="12"/>
        <end position="30"/>
    </location>
</feature>
<sequence>MEDKILESIAYILPATVTGLVAYYMFTGFLNQKSKDKQLDLLALKKKEALPIKLQAYERMLLFCDRINPTKMVVRVAPITDNTNDYLQLLIANIEQELEHNFVQQLYVTETSWRTIIATKTTIIKNLQIIANESNSAKDLRENILIEYGKKTSISETATAVIKNEVAKLI</sequence>
<dbReference type="STRING" id="1300348.I602_2097"/>
<dbReference type="PATRIC" id="fig|1300348.6.peg.2098"/>
<dbReference type="RefSeq" id="WP_053974634.1">
    <property type="nucleotide sequence ID" value="NZ_FNUE01000002.1"/>
</dbReference>
<evidence type="ECO:0000313" key="2">
    <source>
        <dbReference type="EMBL" id="KOY52537.1"/>
    </source>
</evidence>
<keyword evidence="1" id="KW-1133">Transmembrane helix</keyword>
<protein>
    <submittedName>
        <fullName evidence="2">Uncharacterized protein</fullName>
    </submittedName>
</protein>
<gene>
    <name evidence="2" type="ORF">I602_2097</name>
    <name evidence="3" type="ORF">SAMN05444353_1868</name>
</gene>
<proteinExistence type="predicted"/>
<name>A0A0N0UNU9_9FLAO</name>
<evidence type="ECO:0000313" key="4">
    <source>
        <dbReference type="Proteomes" id="UP000037716"/>
    </source>
</evidence>
<reference evidence="2 4" key="1">
    <citation type="submission" date="2015-07" db="EMBL/GenBank/DDBJ databases">
        <title>Genome of Polaribacter dokdonenesis DSW-5, isolated from seawater off Dokdo in Korea.</title>
        <authorList>
            <person name="Yoon K."/>
            <person name="Song J.Y."/>
            <person name="Kim J.F."/>
        </authorList>
    </citation>
    <scope>NUCLEOTIDE SEQUENCE [LARGE SCALE GENOMIC DNA]</scope>
    <source>
        <strain evidence="2 4">DSW-5</strain>
    </source>
</reference>
<dbReference type="Proteomes" id="UP000037716">
    <property type="component" value="Unassembled WGS sequence"/>
</dbReference>